<dbReference type="AlphaFoldDB" id="A0A1R4EF93"/>
<protein>
    <submittedName>
        <fullName evidence="1">Uncharacterized protein</fullName>
    </submittedName>
</protein>
<dbReference type="EMBL" id="FUGD01000075">
    <property type="protein sequence ID" value="SJM37156.1"/>
    <property type="molecule type" value="Genomic_DNA"/>
</dbReference>
<keyword evidence="2" id="KW-1185">Reference proteome</keyword>
<sequence length="78" mass="8558">MTSYQSKYIKLIEYLGGQSEAARVLGCTQPSVWAWIQGKANMSAKFAVRAEQKTDGHFSKEDLCPSLAPISNTDSTTN</sequence>
<reference evidence="2" key="1">
    <citation type="submission" date="2017-02" db="EMBL/GenBank/DDBJ databases">
        <authorList>
            <person name="Mornico D."/>
        </authorList>
    </citation>
    <scope>NUCLEOTIDE SEQUENCE [LARGE SCALE GENOMIC DNA]</scope>
</reference>
<organism evidence="1 2">
    <name type="scientific">Psychrobacter pasteurii</name>
    <dbReference type="NCBI Taxonomy" id="1945520"/>
    <lineage>
        <taxon>Bacteria</taxon>
        <taxon>Pseudomonadati</taxon>
        <taxon>Pseudomonadota</taxon>
        <taxon>Gammaproteobacteria</taxon>
        <taxon>Moraxellales</taxon>
        <taxon>Moraxellaceae</taxon>
        <taxon>Psychrobacter</taxon>
    </lineage>
</organism>
<dbReference type="STRING" id="1945520.A1019T_01127"/>
<dbReference type="GO" id="GO:0003677">
    <property type="term" value="F:DNA binding"/>
    <property type="evidence" value="ECO:0007669"/>
    <property type="project" value="InterPro"/>
</dbReference>
<proteinExistence type="predicted"/>
<dbReference type="RefSeq" id="WP_077448560.1">
    <property type="nucleotide sequence ID" value="NZ_FUGD01000075.1"/>
</dbReference>
<dbReference type="Pfam" id="PF15943">
    <property type="entry name" value="YdaS_toxin"/>
    <property type="match status" value="1"/>
</dbReference>
<evidence type="ECO:0000313" key="1">
    <source>
        <dbReference type="EMBL" id="SJM37156.1"/>
    </source>
</evidence>
<evidence type="ECO:0000313" key="2">
    <source>
        <dbReference type="Proteomes" id="UP000188169"/>
    </source>
</evidence>
<dbReference type="SUPFAM" id="SSF47413">
    <property type="entry name" value="lambda repressor-like DNA-binding domains"/>
    <property type="match status" value="1"/>
</dbReference>
<dbReference type="InterPro" id="IPR031856">
    <property type="entry name" value="YdaS_toxin-like"/>
</dbReference>
<dbReference type="Gene3D" id="1.10.260.40">
    <property type="entry name" value="lambda repressor-like DNA-binding domains"/>
    <property type="match status" value="1"/>
</dbReference>
<dbReference type="Proteomes" id="UP000188169">
    <property type="component" value="Unassembled WGS sequence"/>
</dbReference>
<dbReference type="InterPro" id="IPR010982">
    <property type="entry name" value="Lambda_DNA-bd_dom_sf"/>
</dbReference>
<accession>A0A1R4EF93</accession>
<name>A0A1R4EF93_9GAMM</name>
<dbReference type="OrthoDB" id="7007021at2"/>
<gene>
    <name evidence="1" type="ORF">A1019T_01127</name>
</gene>